<keyword evidence="6" id="KW-0378">Hydrolase</keyword>
<keyword evidence="9" id="KW-0482">Metalloprotease</keyword>
<keyword evidence="10 11" id="KW-0472">Membrane</keyword>
<evidence type="ECO:0000313" key="14">
    <source>
        <dbReference type="Proteomes" id="UP000176996"/>
    </source>
</evidence>
<feature type="transmembrane region" description="Helical" evidence="11">
    <location>
        <begin position="93"/>
        <end position="116"/>
    </location>
</feature>
<dbReference type="CDD" id="cd06163">
    <property type="entry name" value="S2P-M50_PDZ_RseP-like"/>
    <property type="match status" value="1"/>
</dbReference>
<accession>A0A1F6BSZ2</accession>
<evidence type="ECO:0000256" key="10">
    <source>
        <dbReference type="ARBA" id="ARBA00023136"/>
    </source>
</evidence>
<feature type="transmembrane region" description="Helical" evidence="11">
    <location>
        <begin position="273"/>
        <end position="293"/>
    </location>
</feature>
<comment type="similarity">
    <text evidence="3">Belongs to the peptidase M50B family.</text>
</comment>
<dbReference type="InterPro" id="IPR001478">
    <property type="entry name" value="PDZ"/>
</dbReference>
<evidence type="ECO:0000256" key="1">
    <source>
        <dbReference type="ARBA" id="ARBA00001947"/>
    </source>
</evidence>
<dbReference type="PANTHER" id="PTHR42837">
    <property type="entry name" value="REGULATOR OF SIGMA-E PROTEASE RSEP"/>
    <property type="match status" value="1"/>
</dbReference>
<dbReference type="GO" id="GO:0004222">
    <property type="term" value="F:metalloendopeptidase activity"/>
    <property type="evidence" value="ECO:0007669"/>
    <property type="project" value="InterPro"/>
</dbReference>
<dbReference type="SUPFAM" id="SSF50156">
    <property type="entry name" value="PDZ domain-like"/>
    <property type="match status" value="1"/>
</dbReference>
<keyword evidence="4" id="KW-0645">Protease</keyword>
<feature type="transmembrane region" description="Helical" evidence="11">
    <location>
        <begin position="322"/>
        <end position="341"/>
    </location>
</feature>
<reference evidence="13 14" key="1">
    <citation type="journal article" date="2016" name="Nat. Commun.">
        <title>Thousands of microbial genomes shed light on interconnected biogeochemical processes in an aquifer system.</title>
        <authorList>
            <person name="Anantharaman K."/>
            <person name="Brown C.T."/>
            <person name="Hug L.A."/>
            <person name="Sharon I."/>
            <person name="Castelle C.J."/>
            <person name="Probst A.J."/>
            <person name="Thomas B.C."/>
            <person name="Singh A."/>
            <person name="Wilkins M.J."/>
            <person name="Karaoz U."/>
            <person name="Brodie E.L."/>
            <person name="Williams K.H."/>
            <person name="Hubbard S.S."/>
            <person name="Banfield J.F."/>
        </authorList>
    </citation>
    <scope>NUCLEOTIDE SEQUENCE [LARGE SCALE GENOMIC DNA]</scope>
</reference>
<evidence type="ECO:0000256" key="11">
    <source>
        <dbReference type="SAM" id="Phobius"/>
    </source>
</evidence>
<evidence type="ECO:0000256" key="9">
    <source>
        <dbReference type="ARBA" id="ARBA00023049"/>
    </source>
</evidence>
<dbReference type="EMBL" id="MFKK01000034">
    <property type="protein sequence ID" value="OGG40079.1"/>
    <property type="molecule type" value="Genomic_DNA"/>
</dbReference>
<organism evidence="13 14">
    <name type="scientific">Candidatus Jorgensenbacteria bacterium RIFCSPLOWO2_01_FULL_45_25b</name>
    <dbReference type="NCBI Taxonomy" id="1798471"/>
    <lineage>
        <taxon>Bacteria</taxon>
        <taxon>Candidatus Joergenseniibacteriota</taxon>
    </lineage>
</organism>
<evidence type="ECO:0000256" key="6">
    <source>
        <dbReference type="ARBA" id="ARBA00022801"/>
    </source>
</evidence>
<proteinExistence type="inferred from homology"/>
<gene>
    <name evidence="13" type="ORF">A3A21_01550</name>
</gene>
<dbReference type="Proteomes" id="UP000176996">
    <property type="component" value="Unassembled WGS sequence"/>
</dbReference>
<protein>
    <recommendedName>
        <fullName evidence="12">PDZ domain-containing protein</fullName>
    </recommendedName>
</protein>
<keyword evidence="5 11" id="KW-0812">Transmembrane</keyword>
<evidence type="ECO:0000256" key="5">
    <source>
        <dbReference type="ARBA" id="ARBA00022692"/>
    </source>
</evidence>
<dbReference type="Gene3D" id="2.30.42.10">
    <property type="match status" value="1"/>
</dbReference>
<evidence type="ECO:0000259" key="12">
    <source>
        <dbReference type="PROSITE" id="PS50106"/>
    </source>
</evidence>
<dbReference type="PANTHER" id="PTHR42837:SF2">
    <property type="entry name" value="MEMBRANE METALLOPROTEASE ARASP2, CHLOROPLASTIC-RELATED"/>
    <property type="match status" value="1"/>
</dbReference>
<comment type="cofactor">
    <cofactor evidence="1">
        <name>Zn(2+)</name>
        <dbReference type="ChEBI" id="CHEBI:29105"/>
    </cofactor>
</comment>
<comment type="subcellular location">
    <subcellularLocation>
        <location evidence="2">Membrane</location>
        <topology evidence="2">Multi-pass membrane protein</topology>
    </subcellularLocation>
</comment>
<dbReference type="InterPro" id="IPR036034">
    <property type="entry name" value="PDZ_sf"/>
</dbReference>
<name>A0A1F6BSZ2_9BACT</name>
<sequence>MILLLVIISLALLVLVHELGHFFAAKACGVSVEEFGFGFPPRLIAKKIGKTVYSLNLFPLGGFVKIFGENGAEASEQKNETSFSSKPVWKRSVIVLAGIASNILLAWIIIIIIFTIGVPKHLIISDIAPDSPAEQVGLKSGDIILEAKINRENLKDPIVSEIFVELIKKESSTIHLSIQRGEEVLEKEITPRINPPEGEGALGVNLIEIGFDKSPFPKNILEGTKSTIENIRLIGGGILTLIAGLFGKTDVLSQVTGPVGIFQVANETGKMGAIYLAQLMALISLNLAILNLIPFPALDGGRFIFLLIEKITRRNISHKVQAITNATGFLALVLLMIIVTVKDLGLLK</sequence>
<evidence type="ECO:0000256" key="3">
    <source>
        <dbReference type="ARBA" id="ARBA00007931"/>
    </source>
</evidence>
<feature type="domain" description="PDZ" evidence="12">
    <location>
        <begin position="122"/>
        <end position="182"/>
    </location>
</feature>
<evidence type="ECO:0000256" key="8">
    <source>
        <dbReference type="ARBA" id="ARBA00022989"/>
    </source>
</evidence>
<dbReference type="SMART" id="SM00228">
    <property type="entry name" value="PDZ"/>
    <property type="match status" value="1"/>
</dbReference>
<evidence type="ECO:0000256" key="4">
    <source>
        <dbReference type="ARBA" id="ARBA00022670"/>
    </source>
</evidence>
<keyword evidence="8 11" id="KW-1133">Transmembrane helix</keyword>
<dbReference type="Pfam" id="PF02163">
    <property type="entry name" value="Peptidase_M50"/>
    <property type="match status" value="1"/>
</dbReference>
<dbReference type="PROSITE" id="PS50106">
    <property type="entry name" value="PDZ"/>
    <property type="match status" value="1"/>
</dbReference>
<dbReference type="AlphaFoldDB" id="A0A1F6BSZ2"/>
<dbReference type="GO" id="GO:0016020">
    <property type="term" value="C:membrane"/>
    <property type="evidence" value="ECO:0007669"/>
    <property type="project" value="UniProtKB-SubCell"/>
</dbReference>
<evidence type="ECO:0000256" key="2">
    <source>
        <dbReference type="ARBA" id="ARBA00004141"/>
    </source>
</evidence>
<evidence type="ECO:0000313" key="13">
    <source>
        <dbReference type="EMBL" id="OGG40079.1"/>
    </source>
</evidence>
<dbReference type="InterPro" id="IPR008915">
    <property type="entry name" value="Peptidase_M50"/>
</dbReference>
<dbReference type="STRING" id="1798471.A3A21_01550"/>
<dbReference type="GO" id="GO:0006508">
    <property type="term" value="P:proteolysis"/>
    <property type="evidence" value="ECO:0007669"/>
    <property type="project" value="UniProtKB-KW"/>
</dbReference>
<keyword evidence="7" id="KW-0862">Zinc</keyword>
<comment type="caution">
    <text evidence="13">The sequence shown here is derived from an EMBL/GenBank/DDBJ whole genome shotgun (WGS) entry which is preliminary data.</text>
</comment>
<dbReference type="InterPro" id="IPR004387">
    <property type="entry name" value="Pept_M50_Zn"/>
</dbReference>
<evidence type="ECO:0000256" key="7">
    <source>
        <dbReference type="ARBA" id="ARBA00022833"/>
    </source>
</evidence>